<evidence type="ECO:0000313" key="1">
    <source>
        <dbReference type="EMBL" id="CAK9181559.1"/>
    </source>
</evidence>
<organism evidence="1 2">
    <name type="scientific">Ilex paraguariensis</name>
    <name type="common">yerba mate</name>
    <dbReference type="NCBI Taxonomy" id="185542"/>
    <lineage>
        <taxon>Eukaryota</taxon>
        <taxon>Viridiplantae</taxon>
        <taxon>Streptophyta</taxon>
        <taxon>Embryophyta</taxon>
        <taxon>Tracheophyta</taxon>
        <taxon>Spermatophyta</taxon>
        <taxon>Magnoliopsida</taxon>
        <taxon>eudicotyledons</taxon>
        <taxon>Gunneridae</taxon>
        <taxon>Pentapetalae</taxon>
        <taxon>asterids</taxon>
        <taxon>campanulids</taxon>
        <taxon>Aquifoliales</taxon>
        <taxon>Aquifoliaceae</taxon>
        <taxon>Ilex</taxon>
    </lineage>
</organism>
<gene>
    <name evidence="1" type="ORF">ILEXP_LOCUS51635</name>
</gene>
<evidence type="ECO:0000313" key="2">
    <source>
        <dbReference type="Proteomes" id="UP001642360"/>
    </source>
</evidence>
<keyword evidence="2" id="KW-1185">Reference proteome</keyword>
<dbReference type="Proteomes" id="UP001642360">
    <property type="component" value="Unassembled WGS sequence"/>
</dbReference>
<comment type="caution">
    <text evidence="1">The sequence shown here is derived from an EMBL/GenBank/DDBJ whole genome shotgun (WGS) entry which is preliminary data.</text>
</comment>
<dbReference type="AlphaFoldDB" id="A0ABC8UKQ4"/>
<protein>
    <submittedName>
        <fullName evidence="1">Uncharacterized protein</fullName>
    </submittedName>
</protein>
<proteinExistence type="predicted"/>
<reference evidence="1 2" key="1">
    <citation type="submission" date="2024-02" db="EMBL/GenBank/DDBJ databases">
        <authorList>
            <person name="Vignale AGUSTIN F."/>
            <person name="Sosa J E."/>
            <person name="Modenutti C."/>
        </authorList>
    </citation>
    <scope>NUCLEOTIDE SEQUENCE [LARGE SCALE GENOMIC DNA]</scope>
</reference>
<name>A0ABC8UKQ4_9AQUA</name>
<accession>A0ABC8UKQ4</accession>
<dbReference type="EMBL" id="CAUOFW020008080">
    <property type="protein sequence ID" value="CAK9181559.1"/>
    <property type="molecule type" value="Genomic_DNA"/>
</dbReference>
<sequence>MMEIFTLIGKINSLSNEIDTRKTVEVELEKRMTKTELKFSFAEVKLSKAKKNYATLSSQVEAMSESLAHMESRVERIH</sequence>